<dbReference type="PANTHER" id="PTHR44520:SF2">
    <property type="entry name" value="RESPONSE REGULATOR RCP1"/>
    <property type="match status" value="1"/>
</dbReference>
<keyword evidence="1" id="KW-0597">Phosphoprotein</keyword>
<protein>
    <submittedName>
        <fullName evidence="3">CheY-like chemotaxis protein</fullName>
    </submittedName>
</protein>
<dbReference type="SUPFAM" id="SSF52172">
    <property type="entry name" value="CheY-like"/>
    <property type="match status" value="1"/>
</dbReference>
<evidence type="ECO:0000313" key="4">
    <source>
        <dbReference type="Proteomes" id="UP000548326"/>
    </source>
</evidence>
<evidence type="ECO:0000259" key="2">
    <source>
        <dbReference type="PROSITE" id="PS50110"/>
    </source>
</evidence>
<organism evidence="3 4">
    <name type="scientific">Mucilaginibacter lappiensis</name>
    <dbReference type="NCBI Taxonomy" id="354630"/>
    <lineage>
        <taxon>Bacteria</taxon>
        <taxon>Pseudomonadati</taxon>
        <taxon>Bacteroidota</taxon>
        <taxon>Sphingobacteriia</taxon>
        <taxon>Sphingobacteriales</taxon>
        <taxon>Sphingobacteriaceae</taxon>
        <taxon>Mucilaginibacter</taxon>
    </lineage>
</organism>
<comment type="caution">
    <text evidence="3">The sequence shown here is derived from an EMBL/GenBank/DDBJ whole genome shotgun (WGS) entry which is preliminary data.</text>
</comment>
<dbReference type="PANTHER" id="PTHR44520">
    <property type="entry name" value="RESPONSE REGULATOR RCP1-RELATED"/>
    <property type="match status" value="1"/>
</dbReference>
<dbReference type="Gene3D" id="3.40.50.2300">
    <property type="match status" value="1"/>
</dbReference>
<dbReference type="PROSITE" id="PS50110">
    <property type="entry name" value="RESPONSE_REGULATORY"/>
    <property type="match status" value="1"/>
</dbReference>
<accession>A0A841JQC1</accession>
<dbReference type="EMBL" id="JACHCA010000018">
    <property type="protein sequence ID" value="MBB6130948.1"/>
    <property type="molecule type" value="Genomic_DNA"/>
</dbReference>
<reference evidence="3 4" key="1">
    <citation type="submission" date="2020-08" db="EMBL/GenBank/DDBJ databases">
        <title>Genomic Encyclopedia of Type Strains, Phase IV (KMG-V): Genome sequencing to study the core and pangenomes of soil and plant-associated prokaryotes.</title>
        <authorList>
            <person name="Whitman W."/>
        </authorList>
    </citation>
    <scope>NUCLEOTIDE SEQUENCE [LARGE SCALE GENOMIC DNA]</scope>
    <source>
        <strain evidence="3 4">MP601</strain>
    </source>
</reference>
<dbReference type="InterPro" id="IPR001789">
    <property type="entry name" value="Sig_transdc_resp-reg_receiver"/>
</dbReference>
<dbReference type="GO" id="GO:0000160">
    <property type="term" value="P:phosphorelay signal transduction system"/>
    <property type="evidence" value="ECO:0007669"/>
    <property type="project" value="InterPro"/>
</dbReference>
<dbReference type="RefSeq" id="WP_183589595.1">
    <property type="nucleotide sequence ID" value="NZ_JACHCA010000018.1"/>
</dbReference>
<sequence length="144" mass="16395">MKRYEGLEAILLVDDDLPTNFIHNKVIQKVVADAAVKSITNVQEALDFITYSGIYENTSEIPRPGVIFLDINMPGLNGWDFMNAYDQLDKRFKARLIIIMLSTSPDPEDKKQALMDKGVVTFLNKPLRPEMVTAVLDNYFKEIL</sequence>
<proteinExistence type="predicted"/>
<evidence type="ECO:0000313" key="3">
    <source>
        <dbReference type="EMBL" id="MBB6130948.1"/>
    </source>
</evidence>
<feature type="domain" description="Response regulatory" evidence="2">
    <location>
        <begin position="9"/>
        <end position="140"/>
    </location>
</feature>
<name>A0A841JQC1_9SPHI</name>
<evidence type="ECO:0000256" key="1">
    <source>
        <dbReference type="PROSITE-ProRule" id="PRU00169"/>
    </source>
</evidence>
<feature type="modified residue" description="4-aspartylphosphate" evidence="1">
    <location>
        <position position="70"/>
    </location>
</feature>
<dbReference type="InterPro" id="IPR011006">
    <property type="entry name" value="CheY-like_superfamily"/>
</dbReference>
<dbReference type="AlphaFoldDB" id="A0A841JQC1"/>
<dbReference type="Pfam" id="PF00072">
    <property type="entry name" value="Response_reg"/>
    <property type="match status" value="1"/>
</dbReference>
<dbReference type="Proteomes" id="UP000548326">
    <property type="component" value="Unassembled WGS sequence"/>
</dbReference>
<gene>
    <name evidence="3" type="ORF">HDF22_005094</name>
</gene>
<dbReference type="InterPro" id="IPR052893">
    <property type="entry name" value="TCS_response_regulator"/>
</dbReference>
<dbReference type="SMART" id="SM00448">
    <property type="entry name" value="REC"/>
    <property type="match status" value="1"/>
</dbReference>